<proteinExistence type="inferred from homology"/>
<dbReference type="EMBL" id="BAABGY010000009">
    <property type="protein sequence ID" value="GAA4337114.1"/>
    <property type="molecule type" value="Genomic_DNA"/>
</dbReference>
<dbReference type="Pfam" id="PF02074">
    <property type="entry name" value="Peptidase_M32"/>
    <property type="match status" value="1"/>
</dbReference>
<protein>
    <recommendedName>
        <fullName evidence="1">Metal-dependent carboxypeptidase</fullName>
        <ecNumber evidence="1">3.4.17.19</ecNumber>
    </recommendedName>
</protein>
<evidence type="ECO:0000256" key="1">
    <source>
        <dbReference type="PIRNR" id="PIRNR006615"/>
    </source>
</evidence>
<comment type="catalytic activity">
    <reaction evidence="1">
        <text>Release of a C-terminal amino acid with broad specificity, except for -Pro.</text>
        <dbReference type="EC" id="3.4.17.19"/>
    </reaction>
</comment>
<dbReference type="RefSeq" id="WP_345256850.1">
    <property type="nucleotide sequence ID" value="NZ_BAABGY010000009.1"/>
</dbReference>
<dbReference type="EC" id="3.4.17.19" evidence="1"/>
<comment type="caution">
    <text evidence="2">The sequence shown here is derived from an EMBL/GenBank/DDBJ whole genome shotgun (WGS) entry which is preliminary data.</text>
</comment>
<dbReference type="InterPro" id="IPR001333">
    <property type="entry name" value="Peptidase_M32_Taq"/>
</dbReference>
<accession>A0ABP8HC75</accession>
<comment type="similarity">
    <text evidence="1">Belongs to the peptidase M32 family.</text>
</comment>
<dbReference type="SUPFAM" id="SSF55486">
    <property type="entry name" value="Metalloproteases ('zincins'), catalytic domain"/>
    <property type="match status" value="1"/>
</dbReference>
<gene>
    <name evidence="2" type="ORF">GCM10023184_32770</name>
</gene>
<dbReference type="Gene3D" id="1.10.1370.30">
    <property type="match status" value="1"/>
</dbReference>
<dbReference type="Proteomes" id="UP001501725">
    <property type="component" value="Unassembled WGS sequence"/>
</dbReference>
<dbReference type="PROSITE" id="PS52034">
    <property type="entry name" value="PEPTIDASE_M32"/>
    <property type="match status" value="1"/>
</dbReference>
<keyword evidence="1" id="KW-0645">Protease</keyword>
<dbReference type="GO" id="GO:0004180">
    <property type="term" value="F:carboxypeptidase activity"/>
    <property type="evidence" value="ECO:0007669"/>
    <property type="project" value="UniProtKB-KW"/>
</dbReference>
<dbReference type="PIRSF" id="PIRSF006615">
    <property type="entry name" value="Zn_crbxpep_Taq"/>
    <property type="match status" value="1"/>
</dbReference>
<name>A0ABP8HC75_9BACT</name>
<evidence type="ECO:0000313" key="3">
    <source>
        <dbReference type="Proteomes" id="UP001501725"/>
    </source>
</evidence>
<dbReference type="PANTHER" id="PTHR34217:SF1">
    <property type="entry name" value="CARBOXYPEPTIDASE 1"/>
    <property type="match status" value="1"/>
</dbReference>
<dbReference type="CDD" id="cd06460">
    <property type="entry name" value="M32_Taq"/>
    <property type="match status" value="1"/>
</dbReference>
<dbReference type="PRINTS" id="PR00998">
    <property type="entry name" value="CRBOXYPTASET"/>
</dbReference>
<keyword evidence="1" id="KW-0482">Metalloprotease</keyword>
<evidence type="ECO:0000313" key="2">
    <source>
        <dbReference type="EMBL" id="GAA4337114.1"/>
    </source>
</evidence>
<reference evidence="3" key="1">
    <citation type="journal article" date="2019" name="Int. J. Syst. Evol. Microbiol.">
        <title>The Global Catalogue of Microorganisms (GCM) 10K type strain sequencing project: providing services to taxonomists for standard genome sequencing and annotation.</title>
        <authorList>
            <consortium name="The Broad Institute Genomics Platform"/>
            <consortium name="The Broad Institute Genome Sequencing Center for Infectious Disease"/>
            <person name="Wu L."/>
            <person name="Ma J."/>
        </authorList>
    </citation>
    <scope>NUCLEOTIDE SEQUENCE [LARGE SCALE GENOMIC DNA]</scope>
    <source>
        <strain evidence="3">JCM 17919</strain>
    </source>
</reference>
<keyword evidence="1" id="KW-0378">Hydrolase</keyword>
<comment type="function">
    <text evidence="1">Broad specificity carboxypetidase that releases amino acids sequentially from the C-terminus, including neutral, aromatic, polar and basic residues.</text>
</comment>
<keyword evidence="1" id="KW-0479">Metal-binding</keyword>
<keyword evidence="3" id="KW-1185">Reference proteome</keyword>
<organism evidence="2 3">
    <name type="scientific">Flaviaesturariibacter amylovorans</name>
    <dbReference type="NCBI Taxonomy" id="1084520"/>
    <lineage>
        <taxon>Bacteria</taxon>
        <taxon>Pseudomonadati</taxon>
        <taxon>Bacteroidota</taxon>
        <taxon>Chitinophagia</taxon>
        <taxon>Chitinophagales</taxon>
        <taxon>Chitinophagaceae</taxon>
        <taxon>Flaviaestuariibacter</taxon>
    </lineage>
</organism>
<sequence length="492" mass="55775">MSYAEYTRRLSRIADIRNASALLQWDQETYLPPKGAHFRGQQLSTLSEIAHAEFTDPALGQLLNELLADATLSGEQRRNVELSREDYEKNKKYSADLVRRLSDATNKAFHSWIEARRQNAFFVFEADLAAMVALKKEEAGVLGYTRHPYDALLNEYEKGATVAGLDAVFGELLPRLKGLLDELLAKPSADDAFLKQHYDGDTQWQWSLRLMRDLGFDTEAGRQDRSEHPFSISFSPQDTRITTRIDEQDLGNMTWSTIHEVGHALYEQGLPVAQYGLPLGEAASLSIHESQSRLWENNVGRSLPFCRHYLPVLQGYFPGQLKGVTPEAFFAAVNKVQPSLIRTEADEVTYHFHVYIRYELEKALLEGTLSVKDIPAYWAEAYRKWLGITPPDDRQGALQDVHWSHGSFGYFPTYSLGSLYAAQFFATAEKELPGLPESIGRGETAALLGWLREQVHRHGRYFTSDDLCRQISAQSLSSDFFIGYVRQKYGLS</sequence>
<keyword evidence="1 2" id="KW-0121">Carboxypeptidase</keyword>
<dbReference type="PANTHER" id="PTHR34217">
    <property type="entry name" value="METAL-DEPENDENT CARBOXYPEPTIDASE"/>
    <property type="match status" value="1"/>
</dbReference>